<dbReference type="Proteomes" id="UP000693970">
    <property type="component" value="Unassembled WGS sequence"/>
</dbReference>
<proteinExistence type="predicted"/>
<dbReference type="InterPro" id="IPR049680">
    <property type="entry name" value="FLVCR1-2_SLC49-like"/>
</dbReference>
<feature type="transmembrane region" description="Helical" evidence="6">
    <location>
        <begin position="45"/>
        <end position="66"/>
    </location>
</feature>
<dbReference type="EMBL" id="JAGRRH010000023">
    <property type="protein sequence ID" value="KAG7344098.1"/>
    <property type="molecule type" value="Genomic_DNA"/>
</dbReference>
<feature type="transmembrane region" description="Helical" evidence="6">
    <location>
        <begin position="401"/>
        <end position="419"/>
    </location>
</feature>
<sequence length="627" mass="67112">METLPYNAGVVPSVSLFSPPHHQRTKRSRMETSAFRIHANLESKLAGIIVLISCCLFAASNAPLFVDAFSTSSLHRQLNPFRSTPTVLRSDRIHQVTNNVYDATCTSVSWRQLPTPTRLQAQIPNGENNNDDGSRTNGKNPQINDDTTSTTAIVNGVKDFANIKPQVVPQRWVQLTYLSLLALLSDWVCFSVAAAPSTFETNFDHSAASIIDIFLFTNVATSFLVTDVVAKFGLQRAIQGAAVFMMAGCWLRAGVGFIPAMAGTDGNVLMDYSWVVAGTVLVGIAQPFFQCTPPLLSAKWFANNERSTSTAIALNFNQIGIATAFLIGGAMAGSTSGLENYFGLIACMTTLVTIGTLLQFQNEPPFPPSSSELEKLIKGEEEPPFLESVQKFFTTKGFTRPLAAFICSISITNVVGAFIDEVMERGGVTGQFQIDLAGAGFELAIVAGGIVLGGYVDRTKEYKKVTMACLAATALLVLPLGLTDHYLGREPFLVILALLGLGMAAGPVQPINAELAVDVTYPGDETAVESVQQIGGNLVSALLIPLAEKASEHDYTLLRGVPGLESDIRGDVVLLIALALLTLSFFSGFDAPLARTAADESDCENGEKSLVKPDVQVPEMARTGSLP</sequence>
<keyword evidence="4 6" id="KW-0472">Membrane</keyword>
<name>A0A9K3PE54_9STRA</name>
<accession>A0A9K3PE54</accession>
<evidence type="ECO:0000313" key="8">
    <source>
        <dbReference type="Proteomes" id="UP000693970"/>
    </source>
</evidence>
<evidence type="ECO:0000256" key="4">
    <source>
        <dbReference type="ARBA" id="ARBA00023136"/>
    </source>
</evidence>
<feature type="transmembrane region" description="Helical" evidence="6">
    <location>
        <begin position="439"/>
        <end position="456"/>
    </location>
</feature>
<comment type="caution">
    <text evidence="7">The sequence shown here is derived from an EMBL/GenBank/DDBJ whole genome shotgun (WGS) entry which is preliminary data.</text>
</comment>
<dbReference type="PANTHER" id="PTHR10924">
    <property type="entry name" value="MAJOR FACILITATOR SUPERFAMILY PROTEIN-RELATED"/>
    <property type="match status" value="1"/>
</dbReference>
<dbReference type="AlphaFoldDB" id="A0A9K3PE54"/>
<keyword evidence="3 6" id="KW-1133">Transmembrane helix</keyword>
<comment type="subcellular location">
    <subcellularLocation>
        <location evidence="1">Membrane</location>
        <topology evidence="1">Multi-pass membrane protein</topology>
    </subcellularLocation>
</comment>
<dbReference type="InterPro" id="IPR011701">
    <property type="entry name" value="MFS"/>
</dbReference>
<feature type="compositionally biased region" description="Polar residues" evidence="5">
    <location>
        <begin position="135"/>
        <end position="148"/>
    </location>
</feature>
<feature type="transmembrane region" description="Helical" evidence="6">
    <location>
        <begin position="241"/>
        <end position="260"/>
    </location>
</feature>
<evidence type="ECO:0000313" key="7">
    <source>
        <dbReference type="EMBL" id="KAG7344098.1"/>
    </source>
</evidence>
<dbReference type="GO" id="GO:0016020">
    <property type="term" value="C:membrane"/>
    <property type="evidence" value="ECO:0007669"/>
    <property type="project" value="UniProtKB-SubCell"/>
</dbReference>
<gene>
    <name evidence="7" type="ORF">IV203_022106</name>
</gene>
<keyword evidence="8" id="KW-1185">Reference proteome</keyword>
<keyword evidence="2 6" id="KW-0812">Transmembrane</keyword>
<dbReference type="PANTHER" id="PTHR10924:SF6">
    <property type="entry name" value="SOLUTE CARRIER FAMILY 49 MEMBER A3"/>
    <property type="match status" value="1"/>
</dbReference>
<feature type="transmembrane region" description="Helical" evidence="6">
    <location>
        <begin position="207"/>
        <end position="229"/>
    </location>
</feature>
<protein>
    <submittedName>
        <fullName evidence="7">Major facilitator superfamily transporter</fullName>
    </submittedName>
</protein>
<feature type="transmembrane region" description="Helical" evidence="6">
    <location>
        <begin position="572"/>
        <end position="589"/>
    </location>
</feature>
<evidence type="ECO:0000256" key="5">
    <source>
        <dbReference type="SAM" id="MobiDB-lite"/>
    </source>
</evidence>
<feature type="compositionally biased region" description="Polar residues" evidence="5">
    <location>
        <begin position="116"/>
        <end position="128"/>
    </location>
</feature>
<feature type="transmembrane region" description="Helical" evidence="6">
    <location>
        <begin position="272"/>
        <end position="291"/>
    </location>
</feature>
<feature type="region of interest" description="Disordered" evidence="5">
    <location>
        <begin position="116"/>
        <end position="148"/>
    </location>
</feature>
<reference evidence="7" key="1">
    <citation type="journal article" date="2021" name="Sci. Rep.">
        <title>Diploid genomic architecture of Nitzschia inconspicua, an elite biomass production diatom.</title>
        <authorList>
            <person name="Oliver A."/>
            <person name="Podell S."/>
            <person name="Pinowska A."/>
            <person name="Traller J.C."/>
            <person name="Smith S.R."/>
            <person name="McClure R."/>
            <person name="Beliaev A."/>
            <person name="Bohutskyi P."/>
            <person name="Hill E.A."/>
            <person name="Rabines A."/>
            <person name="Zheng H."/>
            <person name="Allen L.Z."/>
            <person name="Kuo A."/>
            <person name="Grigoriev I.V."/>
            <person name="Allen A.E."/>
            <person name="Hazlebeck D."/>
            <person name="Allen E.E."/>
        </authorList>
    </citation>
    <scope>NUCLEOTIDE SEQUENCE</scope>
    <source>
        <strain evidence="7">Hildebrandi</strain>
    </source>
</reference>
<feature type="region of interest" description="Disordered" evidence="5">
    <location>
        <begin position="602"/>
        <end position="627"/>
    </location>
</feature>
<feature type="transmembrane region" description="Helical" evidence="6">
    <location>
        <begin position="175"/>
        <end position="195"/>
    </location>
</feature>
<dbReference type="OrthoDB" id="422206at2759"/>
<evidence type="ECO:0000256" key="2">
    <source>
        <dbReference type="ARBA" id="ARBA00022692"/>
    </source>
</evidence>
<evidence type="ECO:0000256" key="6">
    <source>
        <dbReference type="SAM" id="Phobius"/>
    </source>
</evidence>
<feature type="transmembrane region" description="Helical" evidence="6">
    <location>
        <begin position="341"/>
        <end position="360"/>
    </location>
</feature>
<evidence type="ECO:0000256" key="1">
    <source>
        <dbReference type="ARBA" id="ARBA00004141"/>
    </source>
</evidence>
<reference evidence="7" key="2">
    <citation type="submission" date="2021-04" db="EMBL/GenBank/DDBJ databases">
        <authorList>
            <person name="Podell S."/>
        </authorList>
    </citation>
    <scope>NUCLEOTIDE SEQUENCE</scope>
    <source>
        <strain evidence="7">Hildebrandi</strain>
    </source>
</reference>
<feature type="transmembrane region" description="Helical" evidence="6">
    <location>
        <begin position="492"/>
        <end position="508"/>
    </location>
</feature>
<dbReference type="Pfam" id="PF07690">
    <property type="entry name" value="MFS_1"/>
    <property type="match status" value="1"/>
</dbReference>
<feature type="transmembrane region" description="Helical" evidence="6">
    <location>
        <begin position="312"/>
        <end position="335"/>
    </location>
</feature>
<evidence type="ECO:0000256" key="3">
    <source>
        <dbReference type="ARBA" id="ARBA00022989"/>
    </source>
</evidence>
<organism evidence="7 8">
    <name type="scientific">Nitzschia inconspicua</name>
    <dbReference type="NCBI Taxonomy" id="303405"/>
    <lineage>
        <taxon>Eukaryota</taxon>
        <taxon>Sar</taxon>
        <taxon>Stramenopiles</taxon>
        <taxon>Ochrophyta</taxon>
        <taxon>Bacillariophyta</taxon>
        <taxon>Bacillariophyceae</taxon>
        <taxon>Bacillariophycidae</taxon>
        <taxon>Bacillariales</taxon>
        <taxon>Bacillariaceae</taxon>
        <taxon>Nitzschia</taxon>
    </lineage>
</organism>
<dbReference type="GO" id="GO:0022857">
    <property type="term" value="F:transmembrane transporter activity"/>
    <property type="evidence" value="ECO:0007669"/>
    <property type="project" value="InterPro"/>
</dbReference>